<dbReference type="EMBL" id="AP025637">
    <property type="protein sequence ID" value="BDG71709.1"/>
    <property type="molecule type" value="Genomic_DNA"/>
</dbReference>
<feature type="transmembrane region" description="Helical" evidence="8">
    <location>
        <begin position="90"/>
        <end position="112"/>
    </location>
</feature>
<keyword evidence="6 8" id="KW-1133">Transmembrane helix</keyword>
<keyword evidence="11" id="KW-1185">Reference proteome</keyword>
<dbReference type="InterPro" id="IPR000515">
    <property type="entry name" value="MetI-like"/>
</dbReference>
<gene>
    <name evidence="10" type="ORF">Rmf_16380</name>
</gene>
<feature type="transmembrane region" description="Helical" evidence="8">
    <location>
        <begin position="27"/>
        <end position="54"/>
    </location>
</feature>
<organism evidence="10 11">
    <name type="scientific">Roseomonas fluvialis</name>
    <dbReference type="NCBI Taxonomy" id="1750527"/>
    <lineage>
        <taxon>Bacteria</taxon>
        <taxon>Pseudomonadati</taxon>
        <taxon>Pseudomonadota</taxon>
        <taxon>Alphaproteobacteria</taxon>
        <taxon>Acetobacterales</taxon>
        <taxon>Roseomonadaceae</taxon>
        <taxon>Roseomonas</taxon>
    </lineage>
</organism>
<evidence type="ECO:0000256" key="3">
    <source>
        <dbReference type="ARBA" id="ARBA00022475"/>
    </source>
</evidence>
<dbReference type="Proteomes" id="UP000831327">
    <property type="component" value="Chromosome"/>
</dbReference>
<evidence type="ECO:0000313" key="11">
    <source>
        <dbReference type="Proteomes" id="UP000831327"/>
    </source>
</evidence>
<dbReference type="PANTHER" id="PTHR43357">
    <property type="entry name" value="INNER MEMBRANE ABC TRANSPORTER PERMEASE PROTEIN YDCV"/>
    <property type="match status" value="1"/>
</dbReference>
<evidence type="ECO:0000256" key="7">
    <source>
        <dbReference type="ARBA" id="ARBA00023136"/>
    </source>
</evidence>
<evidence type="ECO:0000256" key="4">
    <source>
        <dbReference type="ARBA" id="ARBA00022519"/>
    </source>
</evidence>
<keyword evidence="3" id="KW-1003">Cell membrane</keyword>
<keyword evidence="4" id="KW-0997">Cell inner membrane</keyword>
<evidence type="ECO:0000259" key="9">
    <source>
        <dbReference type="PROSITE" id="PS50928"/>
    </source>
</evidence>
<dbReference type="InterPro" id="IPR035906">
    <property type="entry name" value="MetI-like_sf"/>
</dbReference>
<proteinExistence type="inferred from homology"/>
<feature type="transmembrane region" description="Helical" evidence="8">
    <location>
        <begin position="197"/>
        <end position="221"/>
    </location>
</feature>
<feature type="transmembrane region" description="Helical" evidence="8">
    <location>
        <begin position="124"/>
        <end position="147"/>
    </location>
</feature>
<accession>A0ABN6NZ57</accession>
<comment type="similarity">
    <text evidence="8">Belongs to the binding-protein-dependent transport system permease family.</text>
</comment>
<dbReference type="PANTHER" id="PTHR43357:SF4">
    <property type="entry name" value="INNER MEMBRANE ABC TRANSPORTER PERMEASE PROTEIN YDCV"/>
    <property type="match status" value="1"/>
</dbReference>
<keyword evidence="7 8" id="KW-0472">Membrane</keyword>
<evidence type="ECO:0000256" key="8">
    <source>
        <dbReference type="RuleBase" id="RU363032"/>
    </source>
</evidence>
<comment type="subcellular location">
    <subcellularLocation>
        <location evidence="1">Cell inner membrane</location>
        <topology evidence="1">Multi-pass membrane protein</topology>
    </subcellularLocation>
    <subcellularLocation>
        <location evidence="8">Cell membrane</location>
        <topology evidence="8">Multi-pass membrane protein</topology>
    </subcellularLocation>
</comment>
<evidence type="ECO:0000313" key="10">
    <source>
        <dbReference type="EMBL" id="BDG71709.1"/>
    </source>
</evidence>
<dbReference type="Gene3D" id="1.10.3720.10">
    <property type="entry name" value="MetI-like"/>
    <property type="match status" value="1"/>
</dbReference>
<protein>
    <submittedName>
        <fullName evidence="10">ABC transporter permease</fullName>
    </submittedName>
</protein>
<sequence length="286" mass="30090">MRAETAKQRESAAHTARLMTAVDRWSFELVVVGVSALALVILTAPTVVVLIASFTGGQSLRFPPQGFSLQWYDALLTRSQEIGVAFRNSIAVAAMAAAAGTMMAVAAAMALSRRTTRASRALDAAFMAPLTLPTLALGLGLLMLISIAGAEPSLVTLVVGHTIIVAPYVLRTTSASLSQLDPALVDSARTLGAGPAYAFRTVVLPLIAAGIAAGMFIGFMASFDNVSISLFLADAGTDMLPLRLWNIIENLLDVRAAAASGLLIAVTGVLLMVMERLTRFSRQMRN</sequence>
<feature type="transmembrane region" description="Helical" evidence="8">
    <location>
        <begin position="254"/>
        <end position="274"/>
    </location>
</feature>
<feature type="domain" description="ABC transmembrane type-1" evidence="9">
    <location>
        <begin position="86"/>
        <end position="275"/>
    </location>
</feature>
<dbReference type="SUPFAM" id="SSF161098">
    <property type="entry name" value="MetI-like"/>
    <property type="match status" value="1"/>
</dbReference>
<evidence type="ECO:0000256" key="6">
    <source>
        <dbReference type="ARBA" id="ARBA00022989"/>
    </source>
</evidence>
<evidence type="ECO:0000256" key="2">
    <source>
        <dbReference type="ARBA" id="ARBA00022448"/>
    </source>
</evidence>
<feature type="transmembrane region" description="Helical" evidence="8">
    <location>
        <begin position="153"/>
        <end position="170"/>
    </location>
</feature>
<name>A0ABN6NZ57_9PROT</name>
<evidence type="ECO:0000256" key="5">
    <source>
        <dbReference type="ARBA" id="ARBA00022692"/>
    </source>
</evidence>
<dbReference type="Pfam" id="PF00528">
    <property type="entry name" value="BPD_transp_1"/>
    <property type="match status" value="1"/>
</dbReference>
<keyword evidence="5 8" id="KW-0812">Transmembrane</keyword>
<reference evidence="10 11" key="1">
    <citation type="journal article" date="2016" name="Microbes Environ.">
        <title>Phylogenetically diverse aerobic anoxygenic phototrophic bacteria isolated from epilithic biofilms in Tama river, Japan.</title>
        <authorList>
            <person name="Hirose S."/>
            <person name="Matsuura K."/>
            <person name="Haruta S."/>
        </authorList>
    </citation>
    <scope>NUCLEOTIDE SEQUENCE [LARGE SCALE GENOMIC DNA]</scope>
    <source>
        <strain evidence="10 11">S08</strain>
    </source>
</reference>
<keyword evidence="2 8" id="KW-0813">Transport</keyword>
<dbReference type="CDD" id="cd06261">
    <property type="entry name" value="TM_PBP2"/>
    <property type="match status" value="1"/>
</dbReference>
<evidence type="ECO:0000256" key="1">
    <source>
        <dbReference type="ARBA" id="ARBA00004429"/>
    </source>
</evidence>
<dbReference type="PROSITE" id="PS50928">
    <property type="entry name" value="ABC_TM1"/>
    <property type="match status" value="1"/>
</dbReference>